<feature type="transmembrane region" description="Helical" evidence="1">
    <location>
        <begin position="12"/>
        <end position="41"/>
    </location>
</feature>
<evidence type="ECO:0000259" key="2">
    <source>
        <dbReference type="PROSITE" id="PS50965"/>
    </source>
</evidence>
<evidence type="ECO:0000256" key="1">
    <source>
        <dbReference type="SAM" id="Phobius"/>
    </source>
</evidence>
<evidence type="ECO:0000313" key="4">
    <source>
        <dbReference type="Proteomes" id="UP001220670"/>
    </source>
</evidence>
<dbReference type="PROSITE" id="PS51257">
    <property type="entry name" value="PROKAR_LIPOPROTEIN"/>
    <property type="match status" value="1"/>
</dbReference>
<keyword evidence="1" id="KW-1133">Transmembrane helix</keyword>
<proteinExistence type="predicted"/>
<comment type="caution">
    <text evidence="3">The sequence shown here is derived from an EMBL/GenBank/DDBJ whole genome shotgun (WGS) entry which is preliminary data.</text>
</comment>
<accession>A0AAJ1M9Z2</accession>
<dbReference type="EMBL" id="JAQONE010000005">
    <property type="protein sequence ID" value="MDC2829105.1"/>
    <property type="molecule type" value="Genomic_DNA"/>
</dbReference>
<dbReference type="RefSeq" id="WP_272225764.1">
    <property type="nucleotide sequence ID" value="NZ_JAQONE010000005.1"/>
</dbReference>
<feature type="transmembrane region" description="Helical" evidence="1">
    <location>
        <begin position="47"/>
        <end position="66"/>
    </location>
</feature>
<dbReference type="PROSITE" id="PS50965">
    <property type="entry name" value="NERD"/>
    <property type="match status" value="1"/>
</dbReference>
<keyword evidence="1" id="KW-0812">Transmembrane</keyword>
<organism evidence="3 4">
    <name type="scientific">Limosilactobacillus mucosae</name>
    <name type="common">Lactobacillus mucosae</name>
    <dbReference type="NCBI Taxonomy" id="97478"/>
    <lineage>
        <taxon>Bacteria</taxon>
        <taxon>Bacillati</taxon>
        <taxon>Bacillota</taxon>
        <taxon>Bacilli</taxon>
        <taxon>Lactobacillales</taxon>
        <taxon>Lactobacillaceae</taxon>
        <taxon>Limosilactobacillus</taxon>
    </lineage>
</organism>
<dbReference type="AlphaFoldDB" id="A0AAJ1M9Z2"/>
<feature type="domain" description="NERD" evidence="2">
    <location>
        <begin position="321"/>
        <end position="421"/>
    </location>
</feature>
<dbReference type="Pfam" id="PF08378">
    <property type="entry name" value="NERD"/>
    <property type="match status" value="1"/>
</dbReference>
<protein>
    <submittedName>
        <fullName evidence="3">Nuclease-related domain-containing protein</fullName>
    </submittedName>
</protein>
<dbReference type="Proteomes" id="UP001220670">
    <property type="component" value="Unassembled WGS sequence"/>
</dbReference>
<dbReference type="InterPro" id="IPR011528">
    <property type="entry name" value="NERD"/>
</dbReference>
<name>A0AAJ1M9Z2_LIMMU</name>
<keyword evidence="1" id="KW-0472">Membrane</keyword>
<gene>
    <name evidence="3" type="ORF">PO250_01980</name>
</gene>
<reference evidence="3" key="1">
    <citation type="submission" date="2023-01" db="EMBL/GenBank/DDBJ databases">
        <title>Genome analysis of 13 Lactobacillus isolated from gut of wild boar.</title>
        <authorList>
            <person name="Papp P."/>
            <person name="Libisch B."/>
            <person name="Nagy T."/>
            <person name="Olasz F."/>
        </authorList>
    </citation>
    <scope>NUCLEOTIDE SEQUENCE</scope>
    <source>
        <strain evidence="3">F146</strain>
    </source>
</reference>
<sequence>MKNDHEKGFFDSIVTAIMIFVGKSVYFYFFIIGCFLIGMILQAASKYVAIVACIIAVIYFIARHVYPSYKKGEDLLKDKEITKEATSSNSGNTTYRKLIKIEPCVVEGFTQKIYKEIDYSAEKKIVKYDRNIFDANGDFYLSITYVPGTTAGMYKPICIGVIEDRWPIHDYFAKKLIATADANVDEQSEKRRKLVNSIFNRVTEIVSELYQTNSIPESVRCWFANENMENYKAIRSIRMAGQVGNTLGSNQHDTMAGIRRLNDLVKEYNQTWEQLGRDDAFSYIDVSCGTPRHFLDFLNSDDQKIKTLGDAELRMIQNDITGDDGEMAVQKQLRKFDGGSDSKILTDVIIPYQYGDKKSTTQVDALYLSRHGIFNIEVKTRRHLESVRLSDNGQLVINGRNEDSSNPLLEQISIHHSSLRVLFENSGNPVIQDYLRKTKGRLPIVNVLVLIDDADNNDFKIDAESFKSNGILASSLASLYHNVISGSYGDYIDHKTLQQMYRLLQSSASFNIFDAHGNSHRKGRIRGKAYEHVALFPKLNGNSQADIHTALNDFERYVVMRMRNLQKLITFIKKIKTHRNTDFTASLHVDNVGLTNMDFLENVNINELGMSNLEVLKKAAEEFKPAAEYLLSEHELNDTFPKAPYSDEFDYFILACALSSDLFL</sequence>
<evidence type="ECO:0000313" key="3">
    <source>
        <dbReference type="EMBL" id="MDC2829105.1"/>
    </source>
</evidence>